<dbReference type="InterPro" id="IPR006158">
    <property type="entry name" value="Cobalamin-bd"/>
</dbReference>
<evidence type="ECO:0000259" key="8">
    <source>
        <dbReference type="PROSITE" id="PS51332"/>
    </source>
</evidence>
<dbReference type="Pfam" id="PF02310">
    <property type="entry name" value="B12-binding"/>
    <property type="match status" value="1"/>
</dbReference>
<protein>
    <submittedName>
        <fullName evidence="10">Uncharacterized protein</fullName>
    </submittedName>
</protein>
<dbReference type="InterPro" id="IPR051198">
    <property type="entry name" value="BchE-like"/>
</dbReference>
<dbReference type="SFLD" id="SFLDS00029">
    <property type="entry name" value="Radical_SAM"/>
    <property type="match status" value="1"/>
</dbReference>
<dbReference type="InterPro" id="IPR023404">
    <property type="entry name" value="rSAM_horseshoe"/>
</dbReference>
<dbReference type="InterPro" id="IPR006638">
    <property type="entry name" value="Elp3/MiaA/NifB-like_rSAM"/>
</dbReference>
<proteinExistence type="predicted"/>
<evidence type="ECO:0000256" key="6">
    <source>
        <dbReference type="ARBA" id="ARBA00023004"/>
    </source>
</evidence>
<gene>
    <name evidence="10" type="ORF">S01H1_11337</name>
</gene>
<dbReference type="Gene3D" id="3.40.50.280">
    <property type="entry name" value="Cobalamin-binding domain"/>
    <property type="match status" value="1"/>
</dbReference>
<evidence type="ECO:0000313" key="10">
    <source>
        <dbReference type="EMBL" id="GAF78545.1"/>
    </source>
</evidence>
<keyword evidence="2" id="KW-0489">Methyltransferase</keyword>
<keyword evidence="4" id="KW-0949">S-adenosyl-L-methionine</keyword>
<dbReference type="Pfam" id="PF04055">
    <property type="entry name" value="Radical_SAM"/>
    <property type="match status" value="1"/>
</dbReference>
<evidence type="ECO:0000256" key="4">
    <source>
        <dbReference type="ARBA" id="ARBA00022691"/>
    </source>
</evidence>
<evidence type="ECO:0000256" key="3">
    <source>
        <dbReference type="ARBA" id="ARBA00022679"/>
    </source>
</evidence>
<dbReference type="GO" id="GO:0051539">
    <property type="term" value="F:4 iron, 4 sulfur cluster binding"/>
    <property type="evidence" value="ECO:0007669"/>
    <property type="project" value="UniProtKB-KW"/>
</dbReference>
<dbReference type="SFLD" id="SFLDG01082">
    <property type="entry name" value="B12-binding_domain_containing"/>
    <property type="match status" value="1"/>
</dbReference>
<keyword evidence="3" id="KW-0808">Transferase</keyword>
<evidence type="ECO:0000259" key="9">
    <source>
        <dbReference type="PROSITE" id="PS51918"/>
    </source>
</evidence>
<keyword evidence="7" id="KW-0411">Iron-sulfur</keyword>
<dbReference type="PANTHER" id="PTHR43409">
    <property type="entry name" value="ANAEROBIC MAGNESIUM-PROTOPORPHYRIN IX MONOMETHYL ESTER CYCLASE-RELATED"/>
    <property type="match status" value="1"/>
</dbReference>
<dbReference type="InterPro" id="IPR034466">
    <property type="entry name" value="Methyltransferase_Class_B"/>
</dbReference>
<evidence type="ECO:0000256" key="7">
    <source>
        <dbReference type="ARBA" id="ARBA00023014"/>
    </source>
</evidence>
<dbReference type="AlphaFoldDB" id="X0TQZ9"/>
<dbReference type="CDD" id="cd01335">
    <property type="entry name" value="Radical_SAM"/>
    <property type="match status" value="1"/>
</dbReference>
<keyword evidence="6" id="KW-0408">Iron</keyword>
<dbReference type="GO" id="GO:0003824">
    <property type="term" value="F:catalytic activity"/>
    <property type="evidence" value="ECO:0007669"/>
    <property type="project" value="InterPro"/>
</dbReference>
<dbReference type="CDD" id="cd02068">
    <property type="entry name" value="radical_SAM_B12_BD"/>
    <property type="match status" value="1"/>
</dbReference>
<dbReference type="PROSITE" id="PS51332">
    <property type="entry name" value="B12_BINDING"/>
    <property type="match status" value="1"/>
</dbReference>
<dbReference type="SUPFAM" id="SSF102114">
    <property type="entry name" value="Radical SAM enzymes"/>
    <property type="match status" value="1"/>
</dbReference>
<dbReference type="Gene3D" id="3.80.30.20">
    <property type="entry name" value="tm_1862 like domain"/>
    <property type="match status" value="1"/>
</dbReference>
<dbReference type="SFLD" id="SFLDG01123">
    <property type="entry name" value="methyltransferase_(Class_B)"/>
    <property type="match status" value="1"/>
</dbReference>
<dbReference type="EMBL" id="BARS01005777">
    <property type="protein sequence ID" value="GAF78545.1"/>
    <property type="molecule type" value="Genomic_DNA"/>
</dbReference>
<evidence type="ECO:0000256" key="2">
    <source>
        <dbReference type="ARBA" id="ARBA00022603"/>
    </source>
</evidence>
<comment type="caution">
    <text evidence="10">The sequence shown here is derived from an EMBL/GenBank/DDBJ whole genome shotgun (WGS) entry which is preliminary data.</text>
</comment>
<evidence type="ECO:0000256" key="1">
    <source>
        <dbReference type="ARBA" id="ARBA00001966"/>
    </source>
</evidence>
<keyword evidence="5" id="KW-0479">Metal-binding</keyword>
<dbReference type="PANTHER" id="PTHR43409:SF7">
    <property type="entry name" value="BLL1977 PROTEIN"/>
    <property type="match status" value="1"/>
</dbReference>
<dbReference type="GO" id="GO:0046872">
    <property type="term" value="F:metal ion binding"/>
    <property type="evidence" value="ECO:0007669"/>
    <property type="project" value="UniProtKB-KW"/>
</dbReference>
<dbReference type="PROSITE" id="PS51918">
    <property type="entry name" value="RADICAL_SAM"/>
    <property type="match status" value="1"/>
</dbReference>
<feature type="non-terminal residue" evidence="10">
    <location>
        <position position="331"/>
    </location>
</feature>
<feature type="domain" description="Radical SAM core" evidence="9">
    <location>
        <begin position="163"/>
        <end position="331"/>
    </location>
</feature>
<reference evidence="10" key="1">
    <citation type="journal article" date="2014" name="Front. Microbiol.">
        <title>High frequency of phylogenetically diverse reductive dehalogenase-homologous genes in deep subseafloor sedimentary metagenomes.</title>
        <authorList>
            <person name="Kawai M."/>
            <person name="Futagami T."/>
            <person name="Toyoda A."/>
            <person name="Takaki Y."/>
            <person name="Nishi S."/>
            <person name="Hori S."/>
            <person name="Arai W."/>
            <person name="Tsubouchi T."/>
            <person name="Morono Y."/>
            <person name="Uchiyama I."/>
            <person name="Ito T."/>
            <person name="Fujiyama A."/>
            <person name="Inagaki F."/>
            <person name="Takami H."/>
        </authorList>
    </citation>
    <scope>NUCLEOTIDE SEQUENCE</scope>
    <source>
        <strain evidence="10">Expedition CK06-06</strain>
    </source>
</reference>
<evidence type="ECO:0000256" key="5">
    <source>
        <dbReference type="ARBA" id="ARBA00022723"/>
    </source>
</evidence>
<comment type="cofactor">
    <cofactor evidence="1">
        <name>[4Fe-4S] cluster</name>
        <dbReference type="ChEBI" id="CHEBI:49883"/>
    </cofactor>
</comment>
<dbReference type="SMART" id="SM00729">
    <property type="entry name" value="Elp3"/>
    <property type="match status" value="1"/>
</dbReference>
<organism evidence="10">
    <name type="scientific">marine sediment metagenome</name>
    <dbReference type="NCBI Taxonomy" id="412755"/>
    <lineage>
        <taxon>unclassified sequences</taxon>
        <taxon>metagenomes</taxon>
        <taxon>ecological metagenomes</taxon>
    </lineage>
</organism>
<name>X0TQZ9_9ZZZZ</name>
<dbReference type="GO" id="GO:0031419">
    <property type="term" value="F:cobalamin binding"/>
    <property type="evidence" value="ECO:0007669"/>
    <property type="project" value="InterPro"/>
</dbReference>
<feature type="domain" description="B12-binding" evidence="8">
    <location>
        <begin position="1"/>
        <end position="114"/>
    </location>
</feature>
<accession>X0TQZ9</accession>
<dbReference type="InterPro" id="IPR007197">
    <property type="entry name" value="rSAM"/>
</dbReference>
<dbReference type="InterPro" id="IPR058240">
    <property type="entry name" value="rSAM_sf"/>
</dbReference>
<sequence length="331" mass="37175">MATILREKGLEVSVLDQPAKGFSIEDTVRWVERESPDILGFSGNSMSGRTAALTSIEVRESIPDLPMVFGSLYATFNAERVLRKYPSVDIVARGEGEETVVDLVDALKKGGGLKDVQGITFRKGDAIVSTPDRPLIEDLDALPFPDRGLLDGEYHSEIGGAIIAVKKFTSVVSSRGCVYRCRFCSCRLLCRGRWRARSVDNTLEELHYLASEGYEQFIFVDDCFTLDPKRAIEICRRMREERLDFEWICEGRVDSCSYEMLREISRAGCKIIYFGVESANQRILDYYDKSITPEQSVRAVETARKAGMDLVMGSFIVGAPDETREEIQNTL</sequence>